<evidence type="ECO:0000313" key="5">
    <source>
        <dbReference type="EMBL" id="CAG5073515.1"/>
    </source>
</evidence>
<dbReference type="OrthoDB" id="7700054at2759"/>
<evidence type="ECO:0000256" key="1">
    <source>
        <dbReference type="ARBA" id="ARBA00022771"/>
    </source>
</evidence>
<keyword evidence="2" id="KW-0862">Zinc</keyword>
<evidence type="ECO:0000259" key="4">
    <source>
        <dbReference type="PROSITE" id="PS50089"/>
    </source>
</evidence>
<dbReference type="Gene3D" id="3.30.40.10">
    <property type="entry name" value="Zinc/RING finger domain, C3HC4 (zinc finger)"/>
    <property type="match status" value="1"/>
</dbReference>
<organism evidence="5 6">
    <name type="scientific">Cotesia congregata</name>
    <name type="common">Parasitoid wasp</name>
    <name type="synonym">Apanteles congregatus</name>
    <dbReference type="NCBI Taxonomy" id="51543"/>
    <lineage>
        <taxon>Eukaryota</taxon>
        <taxon>Metazoa</taxon>
        <taxon>Ecdysozoa</taxon>
        <taxon>Arthropoda</taxon>
        <taxon>Hexapoda</taxon>
        <taxon>Insecta</taxon>
        <taxon>Pterygota</taxon>
        <taxon>Neoptera</taxon>
        <taxon>Endopterygota</taxon>
        <taxon>Hymenoptera</taxon>
        <taxon>Apocrita</taxon>
        <taxon>Ichneumonoidea</taxon>
        <taxon>Braconidae</taxon>
        <taxon>Microgastrinae</taxon>
        <taxon>Cotesia</taxon>
    </lineage>
</organism>
<dbReference type="Proteomes" id="UP000786811">
    <property type="component" value="Unassembled WGS sequence"/>
</dbReference>
<dbReference type="InterPro" id="IPR013083">
    <property type="entry name" value="Znf_RING/FYVE/PHD"/>
</dbReference>
<feature type="non-terminal residue" evidence="5">
    <location>
        <position position="293"/>
    </location>
</feature>
<dbReference type="PROSITE" id="PS50089">
    <property type="entry name" value="ZF_RING_2"/>
    <property type="match status" value="1"/>
</dbReference>
<dbReference type="SUPFAM" id="SSF57850">
    <property type="entry name" value="RING/U-box"/>
    <property type="match status" value="1"/>
</dbReference>
<evidence type="ECO:0000256" key="3">
    <source>
        <dbReference type="PROSITE-ProRule" id="PRU00175"/>
    </source>
</evidence>
<dbReference type="GO" id="GO:0008270">
    <property type="term" value="F:zinc ion binding"/>
    <property type="evidence" value="ECO:0007669"/>
    <property type="project" value="UniProtKB-KW"/>
</dbReference>
<keyword evidence="6" id="KW-1185">Reference proteome</keyword>
<gene>
    <name evidence="5" type="ORF">HICCMSTLAB_LOCUS458</name>
</gene>
<dbReference type="InterPro" id="IPR001841">
    <property type="entry name" value="Znf_RING"/>
</dbReference>
<keyword evidence="1 3" id="KW-0479">Metal-binding</keyword>
<name>A0A8J2E8T9_COTCN</name>
<reference evidence="5" key="1">
    <citation type="submission" date="2021-04" db="EMBL/GenBank/DDBJ databases">
        <authorList>
            <person name="Chebbi M.A.C M."/>
        </authorList>
    </citation>
    <scope>NUCLEOTIDE SEQUENCE</scope>
</reference>
<accession>A0A8J2E8T9</accession>
<proteinExistence type="predicted"/>
<feature type="domain" description="RING-type" evidence="4">
    <location>
        <begin position="242"/>
        <end position="283"/>
    </location>
</feature>
<dbReference type="Pfam" id="PF13920">
    <property type="entry name" value="zf-C3HC4_3"/>
    <property type="match status" value="1"/>
</dbReference>
<dbReference type="AlphaFoldDB" id="A0A8J2E8T9"/>
<evidence type="ECO:0000256" key="2">
    <source>
        <dbReference type="ARBA" id="ARBA00022833"/>
    </source>
</evidence>
<sequence>GITALYIICSERSEKLYNSILNHLKEKKIFENLKVIKCHFDNLLIGEIEKVLPLIEIKGSLYSFVKLLSRNCIVKLLPDNKVDEAINLINSKVDEDDDKYEDLSAFTKFLKKCSKLIIKNKTYVGENVTDAIDYAEYHNIHMIQQLGSHNKLHSFLELLRFDIKRNEKLWNNTAPVTKKKNYDRITTTIMKEQDKFKHKKQTLEKFKEQLFQSNIIDLLMVQLPWPQYRNDDGKLSANDQECLYCFDEKACVKVVPCQHYIACLLCWISDYYTMGNKRCPYCRTHYEKVTIIQ</sequence>
<protein>
    <recommendedName>
        <fullName evidence="4">RING-type domain-containing protein</fullName>
    </recommendedName>
</protein>
<evidence type="ECO:0000313" key="6">
    <source>
        <dbReference type="Proteomes" id="UP000786811"/>
    </source>
</evidence>
<comment type="caution">
    <text evidence="5">The sequence shown here is derived from an EMBL/GenBank/DDBJ whole genome shotgun (WGS) entry which is preliminary data.</text>
</comment>
<dbReference type="EMBL" id="CAJNRD030001114">
    <property type="protein sequence ID" value="CAG5073515.1"/>
    <property type="molecule type" value="Genomic_DNA"/>
</dbReference>
<keyword evidence="1 3" id="KW-0863">Zinc-finger</keyword>